<dbReference type="Gene3D" id="3.20.20.80">
    <property type="entry name" value="Glycosidases"/>
    <property type="match status" value="1"/>
</dbReference>
<dbReference type="PANTHER" id="PTHR31451">
    <property type="match status" value="1"/>
</dbReference>
<feature type="domain" description="Glycoside hydrolase family 5" evidence="11">
    <location>
        <begin position="29"/>
        <end position="316"/>
    </location>
</feature>
<dbReference type="EC" id="3.2.1.78" evidence="4"/>
<keyword evidence="5" id="KW-0964">Secreted</keyword>
<dbReference type="EMBL" id="JAQQWN010000003">
    <property type="protein sequence ID" value="KAK8091849.1"/>
    <property type="molecule type" value="Genomic_DNA"/>
</dbReference>
<keyword evidence="7 9" id="KW-0378">Hydrolase</keyword>
<evidence type="ECO:0000256" key="9">
    <source>
        <dbReference type="RuleBase" id="RU361153"/>
    </source>
</evidence>
<dbReference type="InterPro" id="IPR045053">
    <property type="entry name" value="MAN-like"/>
</dbReference>
<evidence type="ECO:0000256" key="4">
    <source>
        <dbReference type="ARBA" id="ARBA00012706"/>
    </source>
</evidence>
<dbReference type="GeneID" id="92039585"/>
<comment type="catalytic activity">
    <reaction evidence="1">
        <text>Random hydrolysis of (1-&gt;4)-beta-D-mannosidic linkages in mannans, galactomannans and glucomannans.</text>
        <dbReference type="EC" id="3.2.1.78"/>
    </reaction>
</comment>
<proteinExistence type="inferred from homology"/>
<keyword evidence="13" id="KW-1185">Reference proteome</keyword>
<comment type="similarity">
    <text evidence="3 9">Belongs to the glycosyl hydrolase 5 (cellulase A) family.</text>
</comment>
<evidence type="ECO:0000259" key="11">
    <source>
        <dbReference type="Pfam" id="PF00150"/>
    </source>
</evidence>
<comment type="subcellular location">
    <subcellularLocation>
        <location evidence="2">Secreted</location>
    </subcellularLocation>
</comment>
<accession>A0ABR1X8U7</accession>
<dbReference type="InterPro" id="IPR001547">
    <property type="entry name" value="Glyco_hydro_5"/>
</dbReference>
<feature type="chain" id="PRO_5045948423" description="mannan endo-1,4-beta-mannosidase" evidence="10">
    <location>
        <begin position="26"/>
        <end position="367"/>
    </location>
</feature>
<evidence type="ECO:0000256" key="1">
    <source>
        <dbReference type="ARBA" id="ARBA00001678"/>
    </source>
</evidence>
<evidence type="ECO:0000313" key="13">
    <source>
        <dbReference type="Proteomes" id="UP001433268"/>
    </source>
</evidence>
<dbReference type="SUPFAM" id="SSF51445">
    <property type="entry name" value="(Trans)glycosidases"/>
    <property type="match status" value="1"/>
</dbReference>
<organism evidence="12 13">
    <name type="scientific">Apiospora hydei</name>
    <dbReference type="NCBI Taxonomy" id="1337664"/>
    <lineage>
        <taxon>Eukaryota</taxon>
        <taxon>Fungi</taxon>
        <taxon>Dikarya</taxon>
        <taxon>Ascomycota</taxon>
        <taxon>Pezizomycotina</taxon>
        <taxon>Sordariomycetes</taxon>
        <taxon>Xylariomycetidae</taxon>
        <taxon>Amphisphaeriales</taxon>
        <taxon>Apiosporaceae</taxon>
        <taxon>Apiospora</taxon>
    </lineage>
</organism>
<name>A0ABR1X8U7_9PEZI</name>
<keyword evidence="8 9" id="KW-0326">Glycosidase</keyword>
<evidence type="ECO:0000256" key="8">
    <source>
        <dbReference type="ARBA" id="ARBA00023295"/>
    </source>
</evidence>
<evidence type="ECO:0000256" key="3">
    <source>
        <dbReference type="ARBA" id="ARBA00005641"/>
    </source>
</evidence>
<dbReference type="PANTHER" id="PTHR31451:SF39">
    <property type="entry name" value="MANNAN ENDO-1,4-BETA-MANNOSIDASE 1"/>
    <property type="match status" value="1"/>
</dbReference>
<reference evidence="12 13" key="1">
    <citation type="submission" date="2023-01" db="EMBL/GenBank/DDBJ databases">
        <title>Analysis of 21 Apiospora genomes using comparative genomics revels a genus with tremendous synthesis potential of carbohydrate active enzymes and secondary metabolites.</title>
        <authorList>
            <person name="Sorensen T."/>
        </authorList>
    </citation>
    <scope>NUCLEOTIDE SEQUENCE [LARGE SCALE GENOMIC DNA]</scope>
    <source>
        <strain evidence="12 13">CBS 114990</strain>
    </source>
</reference>
<dbReference type="Proteomes" id="UP001433268">
    <property type="component" value="Unassembled WGS sequence"/>
</dbReference>
<feature type="signal peptide" evidence="10">
    <location>
        <begin position="1"/>
        <end position="25"/>
    </location>
</feature>
<comment type="caution">
    <text evidence="12">The sequence shown here is derived from an EMBL/GenBank/DDBJ whole genome shotgun (WGS) entry which is preliminary data.</text>
</comment>
<evidence type="ECO:0000256" key="7">
    <source>
        <dbReference type="ARBA" id="ARBA00022801"/>
    </source>
</evidence>
<protein>
    <recommendedName>
        <fullName evidence="4">mannan endo-1,4-beta-mannosidase</fullName>
        <ecNumber evidence="4">3.2.1.78</ecNumber>
    </recommendedName>
</protein>
<evidence type="ECO:0000256" key="6">
    <source>
        <dbReference type="ARBA" id="ARBA00022729"/>
    </source>
</evidence>
<evidence type="ECO:0000256" key="2">
    <source>
        <dbReference type="ARBA" id="ARBA00004613"/>
    </source>
</evidence>
<evidence type="ECO:0000313" key="12">
    <source>
        <dbReference type="EMBL" id="KAK8091849.1"/>
    </source>
</evidence>
<dbReference type="Pfam" id="PF00150">
    <property type="entry name" value="Cellulase"/>
    <property type="match status" value="1"/>
</dbReference>
<keyword evidence="6 10" id="KW-0732">Signal</keyword>
<gene>
    <name evidence="12" type="ORF">PG997_002210</name>
</gene>
<evidence type="ECO:0000256" key="10">
    <source>
        <dbReference type="SAM" id="SignalP"/>
    </source>
</evidence>
<dbReference type="InterPro" id="IPR017853">
    <property type="entry name" value="GH"/>
</dbReference>
<evidence type="ECO:0000256" key="5">
    <source>
        <dbReference type="ARBA" id="ARBA00022525"/>
    </source>
</evidence>
<dbReference type="RefSeq" id="XP_066673821.1">
    <property type="nucleotide sequence ID" value="XM_066806525.1"/>
</dbReference>
<sequence length="367" mass="39371">MVNSPFWFSILTSAALAALASCANGTGNSWMGANLYYLQGLSDGDQDAYINSMAEDGAKVVRLWVNRQTAGDCQKGSKIVSSVPPLETSLGVYNDATLNSLDKVIVKLSAKGIKALISPHDANSLLGDYRKDVYFDKWGSAGFYQDQAAFEAYDARLSYILNYKGASSGKVWKEWSDAIMGFDLQNEPFTANTSACTSNDAHDWACGRATHLRAELGPHNPQLVASGGLGGDYSHGCTFMARAMTCAAFDAVAVHRYASVPGQWNASAASWVSQARGKLVFVEEWGIDAARYDQAAAFPSEAASFNAVGLPALYWQFLLPSVAQCPYTAAGDAGDHFGIVYDSGVDLAGPMRQARESEPLQDWGSII</sequence>